<evidence type="ECO:0000313" key="2">
    <source>
        <dbReference type="Proteomes" id="UP000837857"/>
    </source>
</evidence>
<protein>
    <submittedName>
        <fullName evidence="1">Uncharacterized protein</fullName>
    </submittedName>
</protein>
<name>A0ABN8JA32_9NEOP</name>
<dbReference type="Proteomes" id="UP000837857">
    <property type="component" value="Chromosome 9"/>
</dbReference>
<accession>A0ABN8JA32</accession>
<proteinExistence type="predicted"/>
<reference evidence="1" key="1">
    <citation type="submission" date="2022-03" db="EMBL/GenBank/DDBJ databases">
        <authorList>
            <person name="Martin H S."/>
        </authorList>
    </citation>
    <scope>NUCLEOTIDE SEQUENCE</scope>
</reference>
<dbReference type="EMBL" id="OW152821">
    <property type="protein sequence ID" value="CAH2077262.1"/>
    <property type="molecule type" value="Genomic_DNA"/>
</dbReference>
<sequence>MHATALFIGARVRRAPREVPGRGLHAGPTLHQPFSTLSISGAQDLIPIKLIWDYIKINTVESSEAEHKVRSQPAPLLKKASLSVGRWRVANSAMEAVPRGAEISGRSSRAACDAINHTQIVAPAGTRCLPTSAGKDRVPRRGTAFFAGIRRRNVAEAEQAFKNDRA</sequence>
<feature type="non-terminal residue" evidence="1">
    <location>
        <position position="166"/>
    </location>
</feature>
<evidence type="ECO:0000313" key="1">
    <source>
        <dbReference type="EMBL" id="CAH2077262.1"/>
    </source>
</evidence>
<keyword evidence="2" id="KW-1185">Reference proteome</keyword>
<organism evidence="1 2">
    <name type="scientific">Iphiclides podalirius</name>
    <name type="common">scarce swallowtail</name>
    <dbReference type="NCBI Taxonomy" id="110791"/>
    <lineage>
        <taxon>Eukaryota</taxon>
        <taxon>Metazoa</taxon>
        <taxon>Ecdysozoa</taxon>
        <taxon>Arthropoda</taxon>
        <taxon>Hexapoda</taxon>
        <taxon>Insecta</taxon>
        <taxon>Pterygota</taxon>
        <taxon>Neoptera</taxon>
        <taxon>Endopterygota</taxon>
        <taxon>Lepidoptera</taxon>
        <taxon>Glossata</taxon>
        <taxon>Ditrysia</taxon>
        <taxon>Papilionoidea</taxon>
        <taxon>Papilionidae</taxon>
        <taxon>Papilioninae</taxon>
        <taxon>Iphiclides</taxon>
    </lineage>
</organism>
<gene>
    <name evidence="1" type="ORF">IPOD504_LOCUS17624</name>
</gene>